<sequence length="137" mass="15243">MYPYEYDGYSDNPPELAATPSPSRGATWGTEMPSEPAAYSVENFEPSPPQELVCTVCRGVYRDPVECPCRHVFCSTCIRDWLGRDMSPGSHSCPICRREISMSQVVPVVPLVTNMIARLTVRCPNRDTGCTAKVRHC</sequence>
<proteinExistence type="predicted"/>
<evidence type="ECO:0000313" key="2">
    <source>
        <dbReference type="Proteomes" id="UP000821865"/>
    </source>
</evidence>
<organism evidence="1 2">
    <name type="scientific">Dermacentor silvarum</name>
    <name type="common">Tick</name>
    <dbReference type="NCBI Taxonomy" id="543639"/>
    <lineage>
        <taxon>Eukaryota</taxon>
        <taxon>Metazoa</taxon>
        <taxon>Ecdysozoa</taxon>
        <taxon>Arthropoda</taxon>
        <taxon>Chelicerata</taxon>
        <taxon>Arachnida</taxon>
        <taxon>Acari</taxon>
        <taxon>Parasitiformes</taxon>
        <taxon>Ixodida</taxon>
        <taxon>Ixodoidea</taxon>
        <taxon>Ixodidae</taxon>
        <taxon>Rhipicephalinae</taxon>
        <taxon>Dermacentor</taxon>
    </lineage>
</organism>
<keyword evidence="2" id="KW-1185">Reference proteome</keyword>
<evidence type="ECO:0000313" key="1">
    <source>
        <dbReference type="EMBL" id="KAH7945260.1"/>
    </source>
</evidence>
<dbReference type="EMBL" id="CM023475">
    <property type="protein sequence ID" value="KAH7945260.1"/>
    <property type="molecule type" value="Genomic_DNA"/>
</dbReference>
<protein>
    <submittedName>
        <fullName evidence="1">Uncharacterized protein</fullName>
    </submittedName>
</protein>
<reference evidence="1" key="1">
    <citation type="submission" date="2020-05" db="EMBL/GenBank/DDBJ databases">
        <title>Large-scale comparative analyses of tick genomes elucidate their genetic diversity and vector capacities.</title>
        <authorList>
            <person name="Jia N."/>
            <person name="Wang J."/>
            <person name="Shi W."/>
            <person name="Du L."/>
            <person name="Sun Y."/>
            <person name="Zhan W."/>
            <person name="Jiang J."/>
            <person name="Wang Q."/>
            <person name="Zhang B."/>
            <person name="Ji P."/>
            <person name="Sakyi L.B."/>
            <person name="Cui X."/>
            <person name="Yuan T."/>
            <person name="Jiang B."/>
            <person name="Yang W."/>
            <person name="Lam T.T.-Y."/>
            <person name="Chang Q."/>
            <person name="Ding S."/>
            <person name="Wang X."/>
            <person name="Zhu J."/>
            <person name="Ruan X."/>
            <person name="Zhao L."/>
            <person name="Wei J."/>
            <person name="Que T."/>
            <person name="Du C."/>
            <person name="Cheng J."/>
            <person name="Dai P."/>
            <person name="Han X."/>
            <person name="Huang E."/>
            <person name="Gao Y."/>
            <person name="Liu J."/>
            <person name="Shao H."/>
            <person name="Ye R."/>
            <person name="Li L."/>
            <person name="Wei W."/>
            <person name="Wang X."/>
            <person name="Wang C."/>
            <person name="Yang T."/>
            <person name="Huo Q."/>
            <person name="Li W."/>
            <person name="Guo W."/>
            <person name="Chen H."/>
            <person name="Zhou L."/>
            <person name="Ni X."/>
            <person name="Tian J."/>
            <person name="Zhou Y."/>
            <person name="Sheng Y."/>
            <person name="Liu T."/>
            <person name="Pan Y."/>
            <person name="Xia L."/>
            <person name="Li J."/>
            <person name="Zhao F."/>
            <person name="Cao W."/>
        </authorList>
    </citation>
    <scope>NUCLEOTIDE SEQUENCE</scope>
    <source>
        <strain evidence="1">Dsil-2018</strain>
    </source>
</reference>
<dbReference type="Proteomes" id="UP000821865">
    <property type="component" value="Chromosome 6"/>
</dbReference>
<accession>A0ACB8CK49</accession>
<comment type="caution">
    <text evidence="1">The sequence shown here is derived from an EMBL/GenBank/DDBJ whole genome shotgun (WGS) entry which is preliminary data.</text>
</comment>
<name>A0ACB8CK49_DERSI</name>
<gene>
    <name evidence="1" type="ORF">HPB49_008728</name>
</gene>